<dbReference type="OrthoDB" id="274691at2759"/>
<protein>
    <recommendedName>
        <fullName evidence="5">Protein EFR3</fullName>
    </recommendedName>
</protein>
<keyword evidence="4" id="KW-1185">Reference proteome</keyword>
<dbReference type="PANTHER" id="PTHR47766:SF1">
    <property type="entry name" value="PROTEIN EFR3"/>
    <property type="match status" value="1"/>
</dbReference>
<comment type="similarity">
    <text evidence="1">Belongs to the EFR3 family.</text>
</comment>
<feature type="region of interest" description="Disordered" evidence="2">
    <location>
        <begin position="472"/>
        <end position="500"/>
    </location>
</feature>
<dbReference type="EMBL" id="MU154562">
    <property type="protein sequence ID" value="KAF9495445.1"/>
    <property type="molecule type" value="Genomic_DNA"/>
</dbReference>
<sequence>MNLLFTPNHVQLLNACYPPSSMLLSSGPDFTPKGQELSRLTYYASNHPSKLNKLGSELERRLKGECRKAQQGNTRTRVSLLISLSIFRSLAIECRRDIHLISPSLISSINTTLGALPNDLEVTARAASVFTAWTTYTDGQQIGADSQLTRDYVSTLQRFADLSSSTSKDHENRNRQKLIGLAALTGALSSEALYNDMLQFRAQVAVIMRPILYAIFGTPLQSLDHHAMSVKELPMSPYLAEFRRRPAIERRAASIHVHVDGEKGPSDSDVSIASLHAVFSLLSHANGLQMAYIMRSSLDSLDGLRAWDEVSHCHWFVIKAVEWAQYQYRYAVASCIVERLIEMQDGVVVSSYSTLATMLTTVFNSPFLLINLSTSDINSNLVTLLLRRINVTPNDPLLPDLVRCIASLGSHIYYTDQVHDLAGEIISRVALVESRAPNVVPGQSAVDSSRSQSIRCLLAALLGIIHSATEHEASQDSEKRRTHGSIISDGHSQEPYTNERSLRRTRVPCDMWQDTLSLLCDQEFAVRADYAEALAFYLSQEMPKLGEPTDRDGVLRPRRLETGPLKQALNMQALFSSSDISTKFLNATHAFVYMLATDGSTPTNGYSTPRKGENDSNPSSGRRSTSSAQAPRARKYSIVQRFLNNVPSRISLSSGASMSDYAYALKILTIIHQQHPARGLLIGVPMLLALDEATRVHDLSNDDVRMRVQIVRGLIARVLVTIGTVWSCSELVDIAQQALSLPSALELPIIPSSDSPEYHPPLVPMPFPSLDKSDTVFPGVNLEAALLAIASNEKAQESTGLDEQSMVRVLTARWTAESAIKSSIDQSSGFESVRGDIVSPLIRISPALMNIENVSLHSLARSTRGVGVADLREALEGRSMSNPALARPASISTLDHTSLILAPQTQARSRSRTKKHGIPSGSGDVRDVLNRLGIGKQNGSLLKASFPNHPPLRQ</sequence>
<evidence type="ECO:0000313" key="4">
    <source>
        <dbReference type="Proteomes" id="UP000807025"/>
    </source>
</evidence>
<organism evidence="3 4">
    <name type="scientific">Pleurotus eryngii</name>
    <name type="common">Boletus of the steppes</name>
    <dbReference type="NCBI Taxonomy" id="5323"/>
    <lineage>
        <taxon>Eukaryota</taxon>
        <taxon>Fungi</taxon>
        <taxon>Dikarya</taxon>
        <taxon>Basidiomycota</taxon>
        <taxon>Agaricomycotina</taxon>
        <taxon>Agaricomycetes</taxon>
        <taxon>Agaricomycetidae</taxon>
        <taxon>Agaricales</taxon>
        <taxon>Pleurotineae</taxon>
        <taxon>Pleurotaceae</taxon>
        <taxon>Pleurotus</taxon>
    </lineage>
</organism>
<dbReference type="PANTHER" id="PTHR47766">
    <property type="entry name" value="PROTEIN EFR3"/>
    <property type="match status" value="1"/>
</dbReference>
<dbReference type="InterPro" id="IPR039786">
    <property type="entry name" value="EFR3"/>
</dbReference>
<proteinExistence type="inferred from homology"/>
<evidence type="ECO:0000313" key="3">
    <source>
        <dbReference type="EMBL" id="KAF9495445.1"/>
    </source>
</evidence>
<dbReference type="Proteomes" id="UP000807025">
    <property type="component" value="Unassembled WGS sequence"/>
</dbReference>
<evidence type="ECO:0000256" key="1">
    <source>
        <dbReference type="ARBA" id="ARBA00010216"/>
    </source>
</evidence>
<evidence type="ECO:0000256" key="2">
    <source>
        <dbReference type="SAM" id="MobiDB-lite"/>
    </source>
</evidence>
<dbReference type="Pfam" id="PF21072">
    <property type="entry name" value="EFR3"/>
    <property type="match status" value="1"/>
</dbReference>
<feature type="region of interest" description="Disordered" evidence="2">
    <location>
        <begin position="904"/>
        <end position="927"/>
    </location>
</feature>
<evidence type="ECO:0008006" key="5">
    <source>
        <dbReference type="Google" id="ProtNLM"/>
    </source>
</evidence>
<dbReference type="InterPro" id="IPR049150">
    <property type="entry name" value="EFR3_HEAT-like_rpt"/>
</dbReference>
<feature type="compositionally biased region" description="Low complexity" evidence="2">
    <location>
        <begin position="616"/>
        <end position="627"/>
    </location>
</feature>
<comment type="caution">
    <text evidence="3">The sequence shown here is derived from an EMBL/GenBank/DDBJ whole genome shotgun (WGS) entry which is preliminary data.</text>
</comment>
<name>A0A9P6DGR0_PLEER</name>
<gene>
    <name evidence="3" type="ORF">BDN71DRAFT_1447632</name>
</gene>
<feature type="region of interest" description="Disordered" evidence="2">
    <location>
        <begin position="602"/>
        <end position="633"/>
    </location>
</feature>
<accession>A0A9P6DGR0</accession>
<dbReference type="GO" id="GO:0072659">
    <property type="term" value="P:protein localization to plasma membrane"/>
    <property type="evidence" value="ECO:0007669"/>
    <property type="project" value="InterPro"/>
</dbReference>
<reference evidence="3" key="1">
    <citation type="submission" date="2020-11" db="EMBL/GenBank/DDBJ databases">
        <authorList>
            <consortium name="DOE Joint Genome Institute"/>
            <person name="Ahrendt S."/>
            <person name="Riley R."/>
            <person name="Andreopoulos W."/>
            <person name="Labutti K."/>
            <person name="Pangilinan J."/>
            <person name="Ruiz-Duenas F.J."/>
            <person name="Barrasa J.M."/>
            <person name="Sanchez-Garcia M."/>
            <person name="Camarero S."/>
            <person name="Miyauchi S."/>
            <person name="Serrano A."/>
            <person name="Linde D."/>
            <person name="Babiker R."/>
            <person name="Drula E."/>
            <person name="Ayuso-Fernandez I."/>
            <person name="Pacheco R."/>
            <person name="Padilla G."/>
            <person name="Ferreira P."/>
            <person name="Barriuso J."/>
            <person name="Kellner H."/>
            <person name="Castanera R."/>
            <person name="Alfaro M."/>
            <person name="Ramirez L."/>
            <person name="Pisabarro A.G."/>
            <person name="Kuo A."/>
            <person name="Tritt A."/>
            <person name="Lipzen A."/>
            <person name="He G."/>
            <person name="Yan M."/>
            <person name="Ng V."/>
            <person name="Cullen D."/>
            <person name="Martin F."/>
            <person name="Rosso M.-N."/>
            <person name="Henrissat B."/>
            <person name="Hibbett D."/>
            <person name="Martinez A.T."/>
            <person name="Grigoriev I.V."/>
        </authorList>
    </citation>
    <scope>NUCLEOTIDE SEQUENCE</scope>
    <source>
        <strain evidence="3">ATCC 90797</strain>
    </source>
</reference>
<dbReference type="AlphaFoldDB" id="A0A9P6DGR0"/>